<evidence type="ECO:0000313" key="2">
    <source>
        <dbReference type="Proteomes" id="UP000290588"/>
    </source>
</evidence>
<protein>
    <submittedName>
        <fullName evidence="1">Uncharacterized protein</fullName>
    </submittedName>
</protein>
<comment type="caution">
    <text evidence="1">The sequence shown here is derived from an EMBL/GenBank/DDBJ whole genome shotgun (WGS) entry which is preliminary data.</text>
</comment>
<dbReference type="EMBL" id="NXIG01000009">
    <property type="protein sequence ID" value="RXI29968.1"/>
    <property type="molecule type" value="Genomic_DNA"/>
</dbReference>
<dbReference type="AlphaFoldDB" id="A0AA94F7F6"/>
<sequence length="119" mass="13438">MPKFTQINDKTYLSTLKSQFSLIQVGITKQKSKNVLLSNSDELLSLDEASIDKKNEELFSKVIEFPIISTNSNEKKLGNWAKLSSKSYSFYLPSSSVLFALENGNFVCKSEENICKEVE</sequence>
<name>A0AA94F7F6_9BACT</name>
<gene>
    <name evidence="1" type="ORF">CP962_09775</name>
</gene>
<organism evidence="1 2">
    <name type="scientific">Arcobacter ellisii</name>
    <dbReference type="NCBI Taxonomy" id="913109"/>
    <lineage>
        <taxon>Bacteria</taxon>
        <taxon>Pseudomonadati</taxon>
        <taxon>Campylobacterota</taxon>
        <taxon>Epsilonproteobacteria</taxon>
        <taxon>Campylobacterales</taxon>
        <taxon>Arcobacteraceae</taxon>
        <taxon>Arcobacter</taxon>
    </lineage>
</organism>
<reference evidence="1 2" key="1">
    <citation type="submission" date="2017-09" db="EMBL/GenBank/DDBJ databases">
        <title>Genomics of the genus Arcobacter.</title>
        <authorList>
            <person name="Perez-Cataluna A."/>
            <person name="Figueras M.J."/>
            <person name="Salas-Masso N."/>
        </authorList>
    </citation>
    <scope>NUCLEOTIDE SEQUENCE [LARGE SCALE GENOMIC DNA]</scope>
    <source>
        <strain evidence="1 2">CECT 7837</strain>
    </source>
</reference>
<dbReference type="Proteomes" id="UP000290588">
    <property type="component" value="Unassembled WGS sequence"/>
</dbReference>
<accession>A0AA94F7F6</accession>
<proteinExistence type="predicted"/>
<evidence type="ECO:0000313" key="1">
    <source>
        <dbReference type="EMBL" id="RXI29968.1"/>
    </source>
</evidence>